<dbReference type="EMBL" id="AHNQ02000014">
    <property type="protein sequence ID" value="EKO26414.1"/>
    <property type="molecule type" value="Genomic_DNA"/>
</dbReference>
<evidence type="ECO:0000313" key="2">
    <source>
        <dbReference type="Proteomes" id="UP000006324"/>
    </source>
</evidence>
<proteinExistence type="predicted"/>
<accession>A0A0F6HDL2</accession>
<dbReference type="AlphaFoldDB" id="A0A0F6HDL2"/>
<name>A0A0F6HDL2_LEPIR</name>
<comment type="caution">
    <text evidence="1">The sequence shown here is derived from an EMBL/GenBank/DDBJ whole genome shotgun (WGS) entry which is preliminary data.</text>
</comment>
<sequence>MNTFKYYKILLNIKYQTGFLKRRNKNCDYSPLAFKYRTL</sequence>
<dbReference type="Proteomes" id="UP000006324">
    <property type="component" value="Unassembled WGS sequence"/>
</dbReference>
<organism evidence="1 2">
    <name type="scientific">Leptospira interrogans str. UI 12621</name>
    <dbReference type="NCBI Taxonomy" id="1049937"/>
    <lineage>
        <taxon>Bacteria</taxon>
        <taxon>Pseudomonadati</taxon>
        <taxon>Spirochaetota</taxon>
        <taxon>Spirochaetia</taxon>
        <taxon>Leptospirales</taxon>
        <taxon>Leptospiraceae</taxon>
        <taxon>Leptospira</taxon>
    </lineage>
</organism>
<protein>
    <submittedName>
        <fullName evidence="1">Uncharacterized protein</fullName>
    </submittedName>
</protein>
<gene>
    <name evidence="1" type="ORF">LEP1GSC104_3157</name>
</gene>
<reference evidence="1 2" key="1">
    <citation type="submission" date="2012-09" db="EMBL/GenBank/DDBJ databases">
        <authorList>
            <person name="Harkins D.M."/>
            <person name="Durkin A.S."/>
            <person name="Brinkac L.M."/>
            <person name="Selengut J.D."/>
            <person name="Sanka R."/>
            <person name="DePew J."/>
            <person name="Purushe J."/>
            <person name="Chanthongthip A."/>
            <person name="Lattana O."/>
            <person name="Phetsouvanh R."/>
            <person name="Newton P.N."/>
            <person name="Vinetz J.M."/>
            <person name="Sutton G.G."/>
            <person name="Nelson W.C."/>
            <person name="Fouts D.E."/>
        </authorList>
    </citation>
    <scope>NUCLEOTIDE SEQUENCE [LARGE SCALE GENOMIC DNA]</scope>
    <source>
        <strain evidence="1 2">UI 12621</strain>
    </source>
</reference>
<evidence type="ECO:0000313" key="1">
    <source>
        <dbReference type="EMBL" id="EKO26414.1"/>
    </source>
</evidence>